<protein>
    <recommendedName>
        <fullName evidence="1">N-acetyltransferase domain-containing protein</fullName>
    </recommendedName>
</protein>
<dbReference type="InterPro" id="IPR027455">
    <property type="entry name" value="Sper_AcTfrase_N"/>
</dbReference>
<dbReference type="SUPFAM" id="SSF55729">
    <property type="entry name" value="Acyl-CoA N-acyltransferases (Nat)"/>
    <property type="match status" value="1"/>
</dbReference>
<proteinExistence type="predicted"/>
<dbReference type="PROSITE" id="PS51186">
    <property type="entry name" value="GNAT"/>
    <property type="match status" value="1"/>
</dbReference>
<evidence type="ECO:0000259" key="1">
    <source>
        <dbReference type="PROSITE" id="PS51186"/>
    </source>
</evidence>
<evidence type="ECO:0000313" key="2">
    <source>
        <dbReference type="EMBL" id="EOT83969.1"/>
    </source>
</evidence>
<dbReference type="RefSeq" id="WP_016185436.1">
    <property type="nucleotide sequence ID" value="NZ_ASWO01000005.1"/>
</dbReference>
<reference evidence="2 3" key="1">
    <citation type="submission" date="2013-03" db="EMBL/GenBank/DDBJ databases">
        <title>The Genome Sequence of Enterococcus sulfureus ATCC_49903 (PacBio/Illumina hybrid assembly).</title>
        <authorList>
            <consortium name="The Broad Institute Genomics Platform"/>
            <consortium name="The Broad Institute Genome Sequencing Center for Infectious Disease"/>
            <person name="Earl A."/>
            <person name="Russ C."/>
            <person name="Gilmore M."/>
            <person name="Surin D."/>
            <person name="Walker B."/>
            <person name="Young S."/>
            <person name="Zeng Q."/>
            <person name="Gargeya S."/>
            <person name="Fitzgerald M."/>
            <person name="Haas B."/>
            <person name="Abouelleil A."/>
            <person name="Allen A.W."/>
            <person name="Alvarado L."/>
            <person name="Arachchi H.M."/>
            <person name="Berlin A.M."/>
            <person name="Chapman S.B."/>
            <person name="Gainer-Dewar J."/>
            <person name="Goldberg J."/>
            <person name="Griggs A."/>
            <person name="Gujja S."/>
            <person name="Hansen M."/>
            <person name="Howarth C."/>
            <person name="Imamovic A."/>
            <person name="Ireland A."/>
            <person name="Larimer J."/>
            <person name="McCowan C."/>
            <person name="Murphy C."/>
            <person name="Pearson M."/>
            <person name="Poon T.W."/>
            <person name="Priest M."/>
            <person name="Roberts A."/>
            <person name="Saif S."/>
            <person name="Shea T."/>
            <person name="Sisk P."/>
            <person name="Sykes S."/>
            <person name="Wortman J."/>
            <person name="Nusbaum C."/>
            <person name="Birren B."/>
        </authorList>
    </citation>
    <scope>NUCLEOTIDE SEQUENCE [LARGE SCALE GENOMIC DNA]</scope>
    <source>
        <strain evidence="2 3">ATCC 49903</strain>
    </source>
</reference>
<evidence type="ECO:0000313" key="3">
    <source>
        <dbReference type="Proteomes" id="UP000015961"/>
    </source>
</evidence>
<dbReference type="AlphaFoldDB" id="S0NRN8"/>
<accession>S0NRN8</accession>
<dbReference type="eggNOG" id="COG0456">
    <property type="taxonomic scope" value="Bacteria"/>
</dbReference>
<dbReference type="InterPro" id="IPR016181">
    <property type="entry name" value="Acyl_CoA_acyltransferase"/>
</dbReference>
<dbReference type="Gene3D" id="3.40.630.30">
    <property type="match status" value="1"/>
</dbReference>
<organism evidence="2 3">
    <name type="scientific">Enterococcus sulfureus ATCC 49903</name>
    <dbReference type="NCBI Taxonomy" id="1140003"/>
    <lineage>
        <taxon>Bacteria</taxon>
        <taxon>Bacillati</taxon>
        <taxon>Bacillota</taxon>
        <taxon>Bacilli</taxon>
        <taxon>Lactobacillales</taxon>
        <taxon>Enterococcaceae</taxon>
        <taxon>Enterococcus</taxon>
    </lineage>
</organism>
<dbReference type="InterPro" id="IPR000182">
    <property type="entry name" value="GNAT_dom"/>
</dbReference>
<dbReference type="PANTHER" id="PTHR43617">
    <property type="entry name" value="L-AMINO ACID N-ACETYLTRANSFERASE"/>
    <property type="match status" value="1"/>
</dbReference>
<sequence length="159" mass="18634">MTIRPVTEKNWREIIALDVASSQKDFIEPNSHSLLEAYFDHHFAWQPFGLYTDDRLVGFAMIGAYQQKEQFIWLDRFMIDQHAQSKGYGTLFIQELLTFISKNWVVKTVVLSIHPNNETAALFYTQIGFVDTTEFDPENGERLFVYTYSDRKENTSHKP</sequence>
<gene>
    <name evidence="2" type="ORF">I573_01694</name>
</gene>
<dbReference type="GO" id="GO:0016747">
    <property type="term" value="F:acyltransferase activity, transferring groups other than amino-acyl groups"/>
    <property type="evidence" value="ECO:0007669"/>
    <property type="project" value="InterPro"/>
</dbReference>
<dbReference type="PATRIC" id="fig|1140003.3.peg.941"/>
<dbReference type="Proteomes" id="UP000015961">
    <property type="component" value="Unassembled WGS sequence"/>
</dbReference>
<dbReference type="Pfam" id="PF00583">
    <property type="entry name" value="Acetyltransf_1"/>
    <property type="match status" value="1"/>
</dbReference>
<keyword evidence="3" id="KW-1185">Reference proteome</keyword>
<feature type="domain" description="N-acetyltransferase" evidence="1">
    <location>
        <begin position="1"/>
        <end position="155"/>
    </location>
</feature>
<dbReference type="CDD" id="cd04301">
    <property type="entry name" value="NAT_SF"/>
    <property type="match status" value="1"/>
</dbReference>
<dbReference type="Gene3D" id="1.10.287.900">
    <property type="entry name" value="The crystal structure of the spermine/spermidine acetyltransferase from enterococcus faecali"/>
    <property type="match status" value="1"/>
</dbReference>
<dbReference type="OrthoDB" id="9127144at2"/>
<comment type="caution">
    <text evidence="2">The sequence shown here is derived from an EMBL/GenBank/DDBJ whole genome shotgun (WGS) entry which is preliminary data.</text>
</comment>
<dbReference type="EMBL" id="ASWO01000005">
    <property type="protein sequence ID" value="EOT83969.1"/>
    <property type="molecule type" value="Genomic_DNA"/>
</dbReference>
<dbReference type="STRING" id="1140003.OMY_00984"/>
<dbReference type="InterPro" id="IPR050276">
    <property type="entry name" value="MshD_Acetyltransferase"/>
</dbReference>
<dbReference type="PANTHER" id="PTHR43617:SF2">
    <property type="entry name" value="UPF0039 PROTEIN SLL0451"/>
    <property type="match status" value="1"/>
</dbReference>
<name>S0NRN8_9ENTE</name>